<evidence type="ECO:0000256" key="9">
    <source>
        <dbReference type="ARBA" id="ARBA00031113"/>
    </source>
</evidence>
<dbReference type="RefSeq" id="XP_056081028.1">
    <property type="nucleotide sequence ID" value="XM_056226787.1"/>
</dbReference>
<dbReference type="InterPro" id="IPR010978">
    <property type="entry name" value="tRNA-bd_arm"/>
</dbReference>
<accession>A0AA35IWQ8</accession>
<evidence type="ECO:0000256" key="8">
    <source>
        <dbReference type="ARBA" id="ARBA00023146"/>
    </source>
</evidence>
<dbReference type="PRINTS" id="PR00981">
    <property type="entry name" value="TRNASYNTHSER"/>
</dbReference>
<dbReference type="SUPFAM" id="SSF55681">
    <property type="entry name" value="Class II aaRS and biotin synthetases"/>
    <property type="match status" value="1"/>
</dbReference>
<dbReference type="GO" id="GO:0005829">
    <property type="term" value="C:cytosol"/>
    <property type="evidence" value="ECO:0007669"/>
    <property type="project" value="UniProtKB-SubCell"/>
</dbReference>
<dbReference type="Proteomes" id="UP001161438">
    <property type="component" value="Chromosome 4"/>
</dbReference>
<dbReference type="GO" id="GO:0004828">
    <property type="term" value="F:serine-tRNA ligase activity"/>
    <property type="evidence" value="ECO:0007669"/>
    <property type="project" value="UniProtKB-EC"/>
</dbReference>
<feature type="site" description="Important for serine binding" evidence="13">
    <location>
        <position position="404"/>
    </location>
</feature>
<evidence type="ECO:0000256" key="1">
    <source>
        <dbReference type="ARBA" id="ARBA00004514"/>
    </source>
</evidence>
<evidence type="ECO:0000256" key="6">
    <source>
        <dbReference type="ARBA" id="ARBA00022840"/>
    </source>
</evidence>
<feature type="binding site" evidence="13">
    <location>
        <position position="302"/>
    </location>
    <ligand>
        <name>L-serine</name>
        <dbReference type="ChEBI" id="CHEBI:33384"/>
    </ligand>
</feature>
<keyword evidence="6 14" id="KW-0067">ATP-binding</keyword>
<dbReference type="PIRSF" id="PIRSF001529">
    <property type="entry name" value="Ser-tRNA-synth_IIa"/>
    <property type="match status" value="1"/>
</dbReference>
<evidence type="ECO:0000256" key="11">
    <source>
        <dbReference type="ARBA" id="ARBA00058708"/>
    </source>
</evidence>
<dbReference type="PROSITE" id="PS50862">
    <property type="entry name" value="AA_TRNA_LIGASE_II"/>
    <property type="match status" value="1"/>
</dbReference>
<dbReference type="Gene3D" id="1.10.287.40">
    <property type="entry name" value="Serine-tRNA synthetase, tRNA binding domain"/>
    <property type="match status" value="1"/>
</dbReference>
<evidence type="ECO:0000259" key="15">
    <source>
        <dbReference type="PROSITE" id="PS50862"/>
    </source>
</evidence>
<dbReference type="AlphaFoldDB" id="A0AA35IWQ8"/>
<feature type="binding site" evidence="13">
    <location>
        <position position="279"/>
    </location>
    <ligand>
        <name>L-serine</name>
        <dbReference type="ChEBI" id="CHEBI:33384"/>
    </ligand>
</feature>
<dbReference type="CDD" id="cd00770">
    <property type="entry name" value="SerRS_core"/>
    <property type="match status" value="1"/>
</dbReference>
<evidence type="ECO:0000256" key="12">
    <source>
        <dbReference type="ARBA" id="ARBA00074532"/>
    </source>
</evidence>
<evidence type="ECO:0000256" key="14">
    <source>
        <dbReference type="PIRSR" id="PIRSR001529-2"/>
    </source>
</evidence>
<evidence type="ECO:0000256" key="4">
    <source>
        <dbReference type="ARBA" id="ARBA00022598"/>
    </source>
</evidence>
<name>A0AA35IWQ8_SACMI</name>
<dbReference type="GO" id="GO:0005524">
    <property type="term" value="F:ATP binding"/>
    <property type="evidence" value="ECO:0007669"/>
    <property type="project" value="UniProtKB-KW"/>
</dbReference>
<dbReference type="InterPro" id="IPR042103">
    <property type="entry name" value="SerRS_1_N_sf"/>
</dbReference>
<sequence>MLDINQFIEDKGGNPELIRQSQKARNASVEIVDEIISDYKDWVKTRFELDELNKKFNKLQKDIGLKFKNKEDASELLAEKDKLTQHKKELTEREQEEDKGLKKKVIQVGNIVHPSVVVSNDEENNELVRTWKPEDLEAVGPIASVTGKPASLSHHEILLRLDGYDPDRGVKISGHRGYFFRNYGVFLNQALINYGLHFLAAKGYIPLQAPVMMNKEVMAKTAQLSQFDEELYKVIDGEDEKYLIATSEQPISAYHSGEWFEKPQEQLPIHYVGYSSCFRREAGSHGKDAWGVFRVHAFEKIEQFVLTEPEKSWEEFEKMISYSEEFYKSLKLPYRIVGIVSGELNNAAAKKYDLEAWFPYQKEYKELVSCSNCTDYQSRNLEIRCGIKKMGDREKKYVHCLNSTLAATQRALCCILENYQTEDGLVVPEVLRKYIPGEPEFLPFVNELPKNSTSNKDKKKKN</sequence>
<dbReference type="EC" id="6.1.1.11" evidence="3"/>
<feature type="binding site" evidence="13">
    <location>
        <position position="402"/>
    </location>
    <ligand>
        <name>L-serine</name>
        <dbReference type="ChEBI" id="CHEBI:33384"/>
    </ligand>
</feature>
<keyword evidence="8" id="KW-0030">Aminoacyl-tRNA synthetase</keyword>
<dbReference type="InterPro" id="IPR006195">
    <property type="entry name" value="aa-tRNA-synth_II"/>
</dbReference>
<evidence type="ECO:0000256" key="5">
    <source>
        <dbReference type="ARBA" id="ARBA00022741"/>
    </source>
</evidence>
<evidence type="ECO:0000256" key="2">
    <source>
        <dbReference type="ARBA" id="ARBA00010728"/>
    </source>
</evidence>
<gene>
    <name evidence="16" type="primary">SMKI04G2490</name>
    <name evidence="16" type="ORF">SMKI_04G2490</name>
</gene>
<dbReference type="InterPro" id="IPR015866">
    <property type="entry name" value="Ser-tRNA-synth_1_N"/>
</dbReference>
<evidence type="ECO:0000256" key="10">
    <source>
        <dbReference type="ARBA" id="ARBA00034892"/>
    </source>
</evidence>
<feature type="binding site" evidence="13">
    <location>
        <position position="246"/>
    </location>
    <ligand>
        <name>L-serine</name>
        <dbReference type="ChEBI" id="CHEBI:33384"/>
    </ligand>
</feature>
<dbReference type="Gene3D" id="3.30.930.10">
    <property type="entry name" value="Bira Bifunctional Protein, Domain 2"/>
    <property type="match status" value="1"/>
</dbReference>
<dbReference type="FunFam" id="1.10.287.40:FF:000003">
    <property type="entry name" value="Serine--tRNA ligase cytoplasmic"/>
    <property type="match status" value="1"/>
</dbReference>
<protein>
    <recommendedName>
        <fullName evidence="12">Serine--tRNA ligase, cytoplasmic</fullName>
        <ecNumber evidence="3">6.1.1.11</ecNumber>
    </recommendedName>
    <alternativeName>
        <fullName evidence="9">Seryl-tRNA synthetase</fullName>
    </alternativeName>
    <alternativeName>
        <fullName evidence="10">Seryl-tRNA(Ser) synthetase</fullName>
    </alternativeName>
</protein>
<evidence type="ECO:0000313" key="16">
    <source>
        <dbReference type="EMBL" id="CAI4037913.1"/>
    </source>
</evidence>
<dbReference type="GeneID" id="80917124"/>
<keyword evidence="7" id="KW-0648">Protein biosynthesis</keyword>
<keyword evidence="17" id="KW-1185">Reference proteome</keyword>
<dbReference type="PANTHER" id="PTHR11778">
    <property type="entry name" value="SERYL-TRNA SYNTHETASE"/>
    <property type="match status" value="1"/>
</dbReference>
<dbReference type="InterPro" id="IPR033729">
    <property type="entry name" value="SerRS_core"/>
</dbReference>
<keyword evidence="4" id="KW-0436">Ligase</keyword>
<feature type="binding site" evidence="14">
    <location>
        <begin position="295"/>
        <end position="298"/>
    </location>
    <ligand>
        <name>ATP</name>
        <dbReference type="ChEBI" id="CHEBI:30616"/>
    </ligand>
</feature>
<evidence type="ECO:0000256" key="13">
    <source>
        <dbReference type="PIRSR" id="PIRSR001529-1"/>
    </source>
</evidence>
<dbReference type="FunFam" id="3.30.930.10:FF:000026">
    <property type="entry name" value="Seryl-tRNA synthetase, cytoplasmic"/>
    <property type="match status" value="1"/>
</dbReference>
<dbReference type="EMBL" id="OX365760">
    <property type="protein sequence ID" value="CAI4037913.1"/>
    <property type="molecule type" value="Genomic_DNA"/>
</dbReference>
<dbReference type="InterPro" id="IPR045864">
    <property type="entry name" value="aa-tRNA-synth_II/BPL/LPL"/>
</dbReference>
<feature type="domain" description="Aminoacyl-transfer RNA synthetases class-II family profile" evidence="15">
    <location>
        <begin position="198"/>
        <end position="428"/>
    </location>
</feature>
<evidence type="ECO:0000256" key="3">
    <source>
        <dbReference type="ARBA" id="ARBA00012840"/>
    </source>
</evidence>
<dbReference type="GO" id="GO:0006434">
    <property type="term" value="P:seryl-tRNA aminoacylation"/>
    <property type="evidence" value="ECO:0007669"/>
    <property type="project" value="InterPro"/>
</dbReference>
<keyword evidence="5" id="KW-0547">Nucleotide-binding</keyword>
<dbReference type="InterPro" id="IPR002314">
    <property type="entry name" value="aa-tRNA-synt_IIb"/>
</dbReference>
<dbReference type="SUPFAM" id="SSF46589">
    <property type="entry name" value="tRNA-binding arm"/>
    <property type="match status" value="1"/>
</dbReference>
<dbReference type="Pfam" id="PF02403">
    <property type="entry name" value="Seryl_tRNA_N"/>
    <property type="match status" value="1"/>
</dbReference>
<feature type="binding site" evidence="14">
    <location>
        <begin position="366"/>
        <end position="369"/>
    </location>
    <ligand>
        <name>ATP</name>
        <dbReference type="ChEBI" id="CHEBI:30616"/>
    </ligand>
</feature>
<reference evidence="16" key="1">
    <citation type="submission" date="2022-10" db="EMBL/GenBank/DDBJ databases">
        <authorList>
            <person name="Byrne P K."/>
        </authorList>
    </citation>
    <scope>NUCLEOTIDE SEQUENCE</scope>
    <source>
        <strain evidence="16">IFO1815</strain>
    </source>
</reference>
<comment type="subcellular location">
    <subcellularLocation>
        <location evidence="1">Cytoplasm</location>
        <location evidence="1">Cytosol</location>
    </subcellularLocation>
</comment>
<dbReference type="InterPro" id="IPR002317">
    <property type="entry name" value="Ser-tRNA-ligase_type_1"/>
</dbReference>
<organism evidence="16 17">
    <name type="scientific">Saccharomyces mikatae IFO 1815</name>
    <dbReference type="NCBI Taxonomy" id="226126"/>
    <lineage>
        <taxon>Eukaryota</taxon>
        <taxon>Fungi</taxon>
        <taxon>Dikarya</taxon>
        <taxon>Ascomycota</taxon>
        <taxon>Saccharomycotina</taxon>
        <taxon>Saccharomycetes</taxon>
        <taxon>Saccharomycetales</taxon>
        <taxon>Saccharomycetaceae</taxon>
        <taxon>Saccharomyces</taxon>
    </lineage>
</organism>
<dbReference type="Pfam" id="PF00587">
    <property type="entry name" value="tRNA-synt_2b"/>
    <property type="match status" value="1"/>
</dbReference>
<proteinExistence type="inferred from homology"/>
<comment type="similarity">
    <text evidence="2">Belongs to the class-II aminoacyl-tRNA synthetase family. Type-1 seryl-tRNA synthetase subfamily.</text>
</comment>
<comment type="function">
    <text evidence="11">Catalyzes the attachment of serine to tRNA(Ser) in a two-step reaction: serine is first activated by ATP to form Ser-AMP and then transferred to the acceptor end of tRNA(Ser).</text>
</comment>
<evidence type="ECO:0000313" key="17">
    <source>
        <dbReference type="Proteomes" id="UP001161438"/>
    </source>
</evidence>
<evidence type="ECO:0000256" key="7">
    <source>
        <dbReference type="ARBA" id="ARBA00022917"/>
    </source>
</evidence>
<dbReference type="NCBIfam" id="TIGR00414">
    <property type="entry name" value="serS"/>
    <property type="match status" value="1"/>
</dbReference>
<feature type="binding site" evidence="14">
    <location>
        <begin position="279"/>
        <end position="281"/>
    </location>
    <ligand>
        <name>ATP</name>
        <dbReference type="ChEBI" id="CHEBI:30616"/>
    </ligand>
</feature>